<evidence type="ECO:0000256" key="8">
    <source>
        <dbReference type="HAMAP-Rule" id="MF_00952"/>
    </source>
</evidence>
<feature type="compositionally biased region" description="Basic residues" evidence="9">
    <location>
        <begin position="800"/>
        <end position="823"/>
    </location>
</feature>
<dbReference type="Pfam" id="PF13368">
    <property type="entry name" value="Toprim_C_rpt"/>
    <property type="match status" value="3"/>
</dbReference>
<feature type="active site" description="O-(5'-phospho-DNA)-tyrosine intermediate" evidence="8">
    <location>
        <position position="288"/>
    </location>
</feature>
<dbReference type="EC" id="5.6.2.1" evidence="8"/>
<gene>
    <name evidence="8 12" type="primary">topA</name>
    <name evidence="12" type="ORF">FBF37_01530</name>
</gene>
<dbReference type="CDD" id="cd03363">
    <property type="entry name" value="TOPRIM_TopoIA_TopoI"/>
    <property type="match status" value="1"/>
</dbReference>
<feature type="domain" description="Topo IA-type catalytic" evidence="11">
    <location>
        <begin position="134"/>
        <end position="612"/>
    </location>
</feature>
<dbReference type="SMART" id="SM00436">
    <property type="entry name" value="TOP1Bc"/>
    <property type="match status" value="1"/>
</dbReference>
<comment type="similarity">
    <text evidence="2 8">Belongs to the type IA topoisomerase family.</text>
</comment>
<feature type="site" description="Interaction with DNA" evidence="8">
    <location>
        <position position="290"/>
    </location>
</feature>
<evidence type="ECO:0000256" key="5">
    <source>
        <dbReference type="ARBA" id="ARBA00023029"/>
    </source>
</evidence>
<dbReference type="InterPro" id="IPR013824">
    <property type="entry name" value="Topo_IA_cen_sub1"/>
</dbReference>
<evidence type="ECO:0000313" key="12">
    <source>
        <dbReference type="EMBL" id="QCT42150.1"/>
    </source>
</evidence>
<keyword evidence="6 8" id="KW-0238">DNA-binding</keyword>
<dbReference type="HAMAP" id="MF_00952">
    <property type="entry name" value="Topoisom_1_prok"/>
    <property type="match status" value="1"/>
</dbReference>
<feature type="site" description="Interaction with DNA" evidence="8">
    <location>
        <position position="513"/>
    </location>
</feature>
<evidence type="ECO:0000256" key="6">
    <source>
        <dbReference type="ARBA" id="ARBA00023125"/>
    </source>
</evidence>
<dbReference type="InterPro" id="IPR003601">
    <property type="entry name" value="Topo_IA_2"/>
</dbReference>
<dbReference type="PANTHER" id="PTHR42785:SF1">
    <property type="entry name" value="DNA TOPOISOMERASE"/>
    <property type="match status" value="1"/>
</dbReference>
<dbReference type="InterPro" id="IPR003602">
    <property type="entry name" value="Topo_IA_DNA-bd_dom"/>
</dbReference>
<dbReference type="InterPro" id="IPR028612">
    <property type="entry name" value="Topoisom_1_IA"/>
</dbReference>
<feature type="region of interest" description="Disordered" evidence="9">
    <location>
        <begin position="396"/>
        <end position="422"/>
    </location>
</feature>
<dbReference type="SUPFAM" id="SSF56712">
    <property type="entry name" value="Prokaryotic type I DNA topoisomerase"/>
    <property type="match status" value="2"/>
</dbReference>
<dbReference type="PANTHER" id="PTHR42785">
    <property type="entry name" value="DNA TOPOISOMERASE, TYPE IA, CORE"/>
    <property type="match status" value="1"/>
</dbReference>
<evidence type="ECO:0000256" key="7">
    <source>
        <dbReference type="ARBA" id="ARBA00023235"/>
    </source>
</evidence>
<feature type="site" description="Interaction with DNA" evidence="8">
    <location>
        <position position="32"/>
    </location>
</feature>
<dbReference type="Gene3D" id="1.10.460.10">
    <property type="entry name" value="Topoisomerase I, domain 2"/>
    <property type="match status" value="2"/>
</dbReference>
<evidence type="ECO:0000313" key="13">
    <source>
        <dbReference type="Proteomes" id="UP000310639"/>
    </source>
</evidence>
<reference evidence="12 13" key="1">
    <citation type="submission" date="2019-04" db="EMBL/GenBank/DDBJ databases">
        <title>Saccharibacteria TM7 genomes.</title>
        <authorList>
            <person name="Bor B."/>
            <person name="He X."/>
            <person name="Chen T."/>
            <person name="Dewhirst F.E."/>
        </authorList>
    </citation>
    <scope>NUCLEOTIDE SEQUENCE [LARGE SCALE GENOMIC DNA]</scope>
    <source>
        <strain evidence="12 13">BB001</strain>
    </source>
</reference>
<dbReference type="InterPro" id="IPR034149">
    <property type="entry name" value="TOPRIM_TopoI"/>
</dbReference>
<sequence length="823" mass="90376">MKNLVIVESPAKAKTIEKYLGKEFHVLSSVGHIRSIVKKTKDGTPPIDVANDFFAVYEVDPEKKKVISELKKNVKAVGKDNVWLATDEDREGEAIAWHLCKVLDLPIETTKRIVFHEITKDAITTAIKNPRTVDMNLVQAQQARQILDRLVGFELSPVVWQKVPGGKSAGRVQSPAVRLLVEREREIMKFAGSSQFKVTAIFIHDNQEFKAELNQKFDSEAAAHEFLNSLKPATFTVSDISKTPGTRNPAAPFTTSTLQQEANAKLGFSSKATMASAQRLYQDGKITYMRTDSVNLSGQAIASATDFIKRLYGPDYSTVRKFKTKSASAQEAHEAIRPTDITRETVTSNEYDQKLYDLIRRRTLASQMSAAKLEKTTVTICIEGADAALPEVEAVKRSSKAGASAERSRSISSGDTSEKSTPAKNSAAYLVFEAKGEVITFDGFLRVYGGGKDEILPKLHSGDTLETHDITARQTFARPPARYTEGSLVKKLEDLGIGRPSTYATIIDTVQTRGYVEKGDSEGQPRDVIVLSYNGEEVSRDVVQEKTGSTRGKLIPTPSGELIADFLTDHFTQIVDYDFTANVETEFDKIAAANLAKSAMLNGFYTPFHKLIEQSGGIDRSKVGANREVGIDPKSGKPILARFGRFGPMLQLGATDDEDKPRFAPLPKGAKIETVTLEQALEMFKLPRVVGQTEDGQDIKANIGRFGPYIQVGKLFVSIKPEDPHTITLETARELYAAKLQAEAEKNIADFGDGVKVLNGRFGPYITDGTKNAKIPKDIDPKTITHEQALELLKAAPAKPARRGRTSAKSKTAAKKSTTRKKS</sequence>
<dbReference type="InterPro" id="IPR013826">
    <property type="entry name" value="Topo_IA_cen_sub3"/>
</dbReference>
<dbReference type="GO" id="GO:0003677">
    <property type="term" value="F:DNA binding"/>
    <property type="evidence" value="ECO:0007669"/>
    <property type="project" value="UniProtKB-KW"/>
</dbReference>
<dbReference type="InterPro" id="IPR025589">
    <property type="entry name" value="Toprim_C_rpt"/>
</dbReference>
<dbReference type="InterPro" id="IPR013825">
    <property type="entry name" value="Topo_IA_cen_sub2"/>
</dbReference>
<accession>A0A4P9A2X5</accession>
<dbReference type="Gene3D" id="1.10.290.10">
    <property type="entry name" value="Topoisomerase I, domain 4"/>
    <property type="match status" value="1"/>
</dbReference>
<keyword evidence="7 8" id="KW-0413">Isomerase</keyword>
<name>A0A4P9A2X5_9BACT</name>
<dbReference type="GO" id="GO:0046872">
    <property type="term" value="F:metal ion binding"/>
    <property type="evidence" value="ECO:0007669"/>
    <property type="project" value="UniProtKB-KW"/>
</dbReference>
<organism evidence="12 13">
    <name type="scientific">Candidatus Nanosynbacter featherlites</name>
    <dbReference type="NCBI Taxonomy" id="2572088"/>
    <lineage>
        <taxon>Bacteria</taxon>
        <taxon>Candidatus Saccharimonadota</taxon>
        <taxon>Candidatus Saccharimonadia</taxon>
        <taxon>Candidatus Nanosynbacterales</taxon>
        <taxon>Candidatus Nanosynbacteraceae</taxon>
        <taxon>Candidatus Nanosynbacter</taxon>
    </lineage>
</organism>
<proteinExistence type="inferred from homology"/>
<feature type="compositionally biased region" description="Polar residues" evidence="9">
    <location>
        <begin position="410"/>
        <end position="422"/>
    </location>
</feature>
<feature type="site" description="Interaction with DNA" evidence="8">
    <location>
        <position position="144"/>
    </location>
</feature>
<feature type="site" description="Interaction with DNA" evidence="8">
    <location>
        <position position="148"/>
    </location>
</feature>
<dbReference type="Gene3D" id="3.40.50.140">
    <property type="match status" value="1"/>
</dbReference>
<evidence type="ECO:0000256" key="3">
    <source>
        <dbReference type="ARBA" id="ARBA00022723"/>
    </source>
</evidence>
<feature type="region of interest" description="Interaction with DNA" evidence="8">
    <location>
        <begin position="168"/>
        <end position="173"/>
    </location>
</feature>
<evidence type="ECO:0000256" key="2">
    <source>
        <dbReference type="ARBA" id="ARBA00009446"/>
    </source>
</evidence>
<dbReference type="InterPro" id="IPR023405">
    <property type="entry name" value="Topo_IA_core_domain"/>
</dbReference>
<dbReference type="InterPro" id="IPR000380">
    <property type="entry name" value="Topo_IA"/>
</dbReference>
<dbReference type="Proteomes" id="UP000310639">
    <property type="component" value="Chromosome"/>
</dbReference>
<evidence type="ECO:0000256" key="9">
    <source>
        <dbReference type="SAM" id="MobiDB-lite"/>
    </source>
</evidence>
<feature type="site" description="Interaction with DNA" evidence="8">
    <location>
        <position position="160"/>
    </location>
</feature>
<dbReference type="InterPro" id="IPR013497">
    <property type="entry name" value="Topo_IA_cen"/>
</dbReference>
<feature type="region of interest" description="Disordered" evidence="9">
    <location>
        <begin position="792"/>
        <end position="823"/>
    </location>
</feature>
<dbReference type="KEGG" id="nft:FBF37_01530"/>
<evidence type="ECO:0000256" key="4">
    <source>
        <dbReference type="ARBA" id="ARBA00022842"/>
    </source>
</evidence>
<dbReference type="GO" id="GO:0003917">
    <property type="term" value="F:DNA topoisomerase type I (single strand cut, ATP-independent) activity"/>
    <property type="evidence" value="ECO:0007669"/>
    <property type="project" value="UniProtKB-UniRule"/>
</dbReference>
<dbReference type="OrthoDB" id="9804262at2"/>
<keyword evidence="4" id="KW-0460">Magnesium</keyword>
<feature type="domain" description="Toprim" evidence="10">
    <location>
        <begin position="2"/>
        <end position="118"/>
    </location>
</feature>
<dbReference type="Gene3D" id="2.70.20.10">
    <property type="entry name" value="Topoisomerase I, domain 3"/>
    <property type="match status" value="1"/>
</dbReference>
<keyword evidence="5 8" id="KW-0799">Topoisomerase</keyword>
<evidence type="ECO:0000259" key="11">
    <source>
        <dbReference type="PROSITE" id="PS52039"/>
    </source>
</evidence>
<protein>
    <recommendedName>
        <fullName evidence="8">DNA topoisomerase 1</fullName>
        <ecNumber evidence="8">5.6.2.1</ecNumber>
    </recommendedName>
    <alternativeName>
        <fullName evidence="8">DNA topoisomerase I</fullName>
    </alternativeName>
</protein>
<dbReference type="InterPro" id="IPR006171">
    <property type="entry name" value="TOPRIM_dom"/>
</dbReference>
<dbReference type="SMART" id="SM00437">
    <property type="entry name" value="TOP1Ac"/>
    <property type="match status" value="1"/>
</dbReference>
<dbReference type="AlphaFoldDB" id="A0A4P9A2X5"/>
<dbReference type="RefSeq" id="WP_138078825.1">
    <property type="nucleotide sequence ID" value="NZ_CP040004.1"/>
</dbReference>
<evidence type="ECO:0000256" key="1">
    <source>
        <dbReference type="ARBA" id="ARBA00000213"/>
    </source>
</evidence>
<dbReference type="PROSITE" id="PS00396">
    <property type="entry name" value="TOPO_IA_1"/>
    <property type="match status" value="1"/>
</dbReference>
<comment type="subunit">
    <text evidence="8">Monomer.</text>
</comment>
<comment type="catalytic activity">
    <reaction evidence="1 8">
        <text>ATP-independent breakage of single-stranded DNA, followed by passage and rejoining.</text>
        <dbReference type="EC" id="5.6.2.1"/>
    </reaction>
</comment>
<dbReference type="CDD" id="cd00186">
    <property type="entry name" value="TOP1Ac"/>
    <property type="match status" value="1"/>
</dbReference>
<dbReference type="SMART" id="SM00493">
    <property type="entry name" value="TOPRIM"/>
    <property type="match status" value="1"/>
</dbReference>
<dbReference type="PROSITE" id="PS52039">
    <property type="entry name" value="TOPO_IA_2"/>
    <property type="match status" value="1"/>
</dbReference>
<dbReference type="Pfam" id="PF01131">
    <property type="entry name" value="Topoisom_bac"/>
    <property type="match status" value="2"/>
</dbReference>
<dbReference type="Pfam" id="PF01751">
    <property type="entry name" value="Toprim"/>
    <property type="match status" value="1"/>
</dbReference>
<keyword evidence="13" id="KW-1185">Reference proteome</keyword>
<evidence type="ECO:0000259" key="10">
    <source>
        <dbReference type="PROSITE" id="PS50880"/>
    </source>
</evidence>
<dbReference type="EMBL" id="CP040004">
    <property type="protein sequence ID" value="QCT42150.1"/>
    <property type="molecule type" value="Genomic_DNA"/>
</dbReference>
<dbReference type="PROSITE" id="PS50880">
    <property type="entry name" value="TOPRIM"/>
    <property type="match status" value="1"/>
</dbReference>
<comment type="function">
    <text evidence="8">Releases the supercoiling and torsional tension of DNA, which is introduced during the DNA replication and transcription, by transiently cleaving and rejoining one strand of the DNA duplex. Introduces a single-strand break via transesterification at a target site in duplex DNA. The scissile phosphodiester is attacked by the catalytic tyrosine of the enzyme, resulting in the formation of a DNA-(5'-phosphotyrosyl)-enzyme intermediate and the expulsion of a 3'-OH DNA strand. The free DNA strand then undergoes passage around the unbroken strand, thus removing DNA supercoils. Finally, in the religation step, the DNA 3'-OH attacks the covalent intermediate to expel the active-site tyrosine and restore the DNA phosphodiester backbone.</text>
</comment>
<dbReference type="GO" id="GO:0006265">
    <property type="term" value="P:DNA topological change"/>
    <property type="evidence" value="ECO:0007669"/>
    <property type="project" value="UniProtKB-UniRule"/>
</dbReference>
<comment type="caution">
    <text evidence="8">Lacks conserved residue(s) required for the propagation of feature annotation.</text>
</comment>
<dbReference type="InterPro" id="IPR023406">
    <property type="entry name" value="Topo_IA_AS"/>
</dbReference>
<dbReference type="PRINTS" id="PR00417">
    <property type="entry name" value="PRTPISMRASEI"/>
</dbReference>
<keyword evidence="3" id="KW-0479">Metal-binding</keyword>